<keyword evidence="1" id="KW-0732">Signal</keyword>
<dbReference type="RefSeq" id="WP_191184276.1">
    <property type="nucleotide sequence ID" value="NZ_JACXAJ010000006.1"/>
</dbReference>
<evidence type="ECO:0000256" key="1">
    <source>
        <dbReference type="SAM" id="SignalP"/>
    </source>
</evidence>
<dbReference type="EMBL" id="JACXAJ010000006">
    <property type="protein sequence ID" value="MBD1398130.1"/>
    <property type="molecule type" value="Genomic_DNA"/>
</dbReference>
<dbReference type="Proteomes" id="UP000625551">
    <property type="component" value="Unassembled WGS sequence"/>
</dbReference>
<name>A0ABR7XIL2_9BACT</name>
<evidence type="ECO:0000313" key="4">
    <source>
        <dbReference type="Proteomes" id="UP000625551"/>
    </source>
</evidence>
<gene>
    <name evidence="3" type="ORF">H9Q13_13225</name>
</gene>
<keyword evidence="4" id="KW-1185">Reference proteome</keyword>
<accession>A0ABR7XIL2</accession>
<organism evidence="3 4">
    <name type="scientific">Pontibacter aquaedesilientis</name>
    <dbReference type="NCBI Taxonomy" id="2766980"/>
    <lineage>
        <taxon>Bacteria</taxon>
        <taxon>Pseudomonadati</taxon>
        <taxon>Bacteroidota</taxon>
        <taxon>Cytophagia</taxon>
        <taxon>Cytophagales</taxon>
        <taxon>Hymenobacteraceae</taxon>
        <taxon>Pontibacter</taxon>
    </lineage>
</organism>
<protein>
    <submittedName>
        <fullName evidence="3">PorT family protein</fullName>
    </submittedName>
</protein>
<proteinExistence type="predicted"/>
<evidence type="ECO:0000259" key="2">
    <source>
        <dbReference type="Pfam" id="PF13568"/>
    </source>
</evidence>
<dbReference type="Pfam" id="PF13568">
    <property type="entry name" value="OMP_b-brl_2"/>
    <property type="match status" value="1"/>
</dbReference>
<comment type="caution">
    <text evidence="3">The sequence shown here is derived from an EMBL/GenBank/DDBJ whole genome shotgun (WGS) entry which is preliminary data.</text>
</comment>
<evidence type="ECO:0000313" key="3">
    <source>
        <dbReference type="EMBL" id="MBD1398130.1"/>
    </source>
</evidence>
<feature type="chain" id="PRO_5047051185" evidence="1">
    <location>
        <begin position="20"/>
        <end position="210"/>
    </location>
</feature>
<dbReference type="InterPro" id="IPR025665">
    <property type="entry name" value="Beta-barrel_OMP_2"/>
</dbReference>
<sequence>MKKTILLLLTLLASLSTYAQPDSYGPAAGRQNHNLFSRSGNNSGFGVKGGVNFAILNGSEKDVLGNFEGLTTFHAGIYTQFSLSDFFSIQPEALYSRKGIERNDSTFRFDYLEVPVLAVFNITENVSVHFGPQVSVMMSAKEDDKEIDLEPLNTFDYGIAAGAEARLSIFRLGARYNLGLADLRKENNLGQKINQDIKHGVFQVYLGVGF</sequence>
<feature type="signal peptide" evidence="1">
    <location>
        <begin position="1"/>
        <end position="19"/>
    </location>
</feature>
<reference evidence="3 4" key="1">
    <citation type="submission" date="2020-09" db="EMBL/GenBank/DDBJ databases">
        <title>Genome sequencing and assembly of Pontibacter sp.</title>
        <authorList>
            <person name="Chhetri G."/>
        </authorList>
    </citation>
    <scope>NUCLEOTIDE SEQUENCE [LARGE SCALE GENOMIC DNA]</scope>
    <source>
        <strain evidence="3 4">JH31</strain>
    </source>
</reference>
<feature type="domain" description="Outer membrane protein beta-barrel" evidence="2">
    <location>
        <begin position="34"/>
        <end position="183"/>
    </location>
</feature>